<keyword evidence="12" id="KW-0255">Endonuclease</keyword>
<keyword evidence="9" id="KW-0819">tRNA processing</keyword>
<evidence type="ECO:0000256" key="7">
    <source>
        <dbReference type="ARBA" id="ARBA00022552"/>
    </source>
</evidence>
<dbReference type="Pfam" id="PF00035">
    <property type="entry name" value="dsrm"/>
    <property type="match status" value="1"/>
</dbReference>
<proteinExistence type="inferred from homology"/>
<dbReference type="EMBL" id="UINC01022934">
    <property type="protein sequence ID" value="SVA93581.1"/>
    <property type="molecule type" value="Genomic_DNA"/>
</dbReference>
<protein>
    <recommendedName>
        <fullName evidence="5">ribonuclease III</fullName>
        <ecNumber evidence="5">3.1.26.3</ecNumber>
    </recommendedName>
</protein>
<evidence type="ECO:0000259" key="17">
    <source>
        <dbReference type="PROSITE" id="PS50137"/>
    </source>
</evidence>
<evidence type="ECO:0000256" key="3">
    <source>
        <dbReference type="ARBA" id="ARBA00010183"/>
    </source>
</evidence>
<accession>A0A381ZX69</accession>
<dbReference type="GO" id="GO:0010468">
    <property type="term" value="P:regulation of gene expression"/>
    <property type="evidence" value="ECO:0007669"/>
    <property type="project" value="TreeGrafter"/>
</dbReference>
<dbReference type="SMART" id="SM00535">
    <property type="entry name" value="RIBOc"/>
    <property type="match status" value="1"/>
</dbReference>
<keyword evidence="14" id="KW-0460">Magnesium</keyword>
<evidence type="ECO:0000256" key="16">
    <source>
        <dbReference type="SAM" id="MobiDB-lite"/>
    </source>
</evidence>
<evidence type="ECO:0000256" key="11">
    <source>
        <dbReference type="ARBA" id="ARBA00022723"/>
    </source>
</evidence>
<dbReference type="PROSITE" id="PS50137">
    <property type="entry name" value="DS_RBD"/>
    <property type="match status" value="1"/>
</dbReference>
<dbReference type="Pfam" id="PF14622">
    <property type="entry name" value="Ribonucleas_3_3"/>
    <property type="match status" value="1"/>
</dbReference>
<sequence length="236" mass="26123">MQEDRINALIPLQGLLCYQFKDLELLNKSLTHKSYSNEVLLSLKNNERLEFLGDSVLDLIVADYMFLTYQDLPEGSLSKIRAAVVNENSLAGLAKNLELGSYILLGKGESFSGGRQKASILANAYEALVGALFCDSDFRTTADVFLPQLVEKIDEYRGACIATDFKSDLQEYTQNRFSCVPLYEVVGEIGPGHDKRFDVNVKICSQVRGSGKGRSKKEAEQNAAKEALSGFLTDKD</sequence>
<dbReference type="GO" id="GO:0046872">
    <property type="term" value="F:metal ion binding"/>
    <property type="evidence" value="ECO:0007669"/>
    <property type="project" value="UniProtKB-KW"/>
</dbReference>
<dbReference type="InterPro" id="IPR036389">
    <property type="entry name" value="RNase_III_sf"/>
</dbReference>
<dbReference type="InterPro" id="IPR000999">
    <property type="entry name" value="RNase_III_dom"/>
</dbReference>
<evidence type="ECO:0000256" key="1">
    <source>
        <dbReference type="ARBA" id="ARBA00000109"/>
    </source>
</evidence>
<evidence type="ECO:0000256" key="9">
    <source>
        <dbReference type="ARBA" id="ARBA00022694"/>
    </source>
</evidence>
<feature type="domain" description="RNase III" evidence="18">
    <location>
        <begin position="9"/>
        <end position="137"/>
    </location>
</feature>
<dbReference type="PROSITE" id="PS00517">
    <property type="entry name" value="RNASE_3_1"/>
    <property type="match status" value="1"/>
</dbReference>
<evidence type="ECO:0000256" key="13">
    <source>
        <dbReference type="ARBA" id="ARBA00022801"/>
    </source>
</evidence>
<comment type="subunit">
    <text evidence="4">Homodimer.</text>
</comment>
<dbReference type="AlphaFoldDB" id="A0A381ZX69"/>
<evidence type="ECO:0000256" key="14">
    <source>
        <dbReference type="ARBA" id="ARBA00022842"/>
    </source>
</evidence>
<comment type="similarity">
    <text evidence="3">Belongs to the ribonuclease III family.</text>
</comment>
<dbReference type="GO" id="GO:0006364">
    <property type="term" value="P:rRNA processing"/>
    <property type="evidence" value="ECO:0007669"/>
    <property type="project" value="UniProtKB-KW"/>
</dbReference>
<dbReference type="HAMAP" id="MF_00104">
    <property type="entry name" value="RNase_III"/>
    <property type="match status" value="1"/>
</dbReference>
<dbReference type="CDD" id="cd00593">
    <property type="entry name" value="RIBOc"/>
    <property type="match status" value="1"/>
</dbReference>
<dbReference type="PROSITE" id="PS50142">
    <property type="entry name" value="RNASE_3_2"/>
    <property type="match status" value="1"/>
</dbReference>
<keyword evidence="7" id="KW-0698">rRNA processing</keyword>
<name>A0A381ZX69_9ZZZZ</name>
<evidence type="ECO:0000259" key="18">
    <source>
        <dbReference type="PROSITE" id="PS50142"/>
    </source>
</evidence>
<evidence type="ECO:0000256" key="10">
    <source>
        <dbReference type="ARBA" id="ARBA00022722"/>
    </source>
</evidence>
<evidence type="ECO:0000313" key="19">
    <source>
        <dbReference type="EMBL" id="SVA93581.1"/>
    </source>
</evidence>
<dbReference type="Gene3D" id="1.10.1520.10">
    <property type="entry name" value="Ribonuclease III domain"/>
    <property type="match status" value="1"/>
</dbReference>
<keyword evidence="10" id="KW-0540">Nuclease</keyword>
<dbReference type="GO" id="GO:0003725">
    <property type="term" value="F:double-stranded RNA binding"/>
    <property type="evidence" value="ECO:0007669"/>
    <property type="project" value="TreeGrafter"/>
</dbReference>
<evidence type="ECO:0000256" key="6">
    <source>
        <dbReference type="ARBA" id="ARBA00022490"/>
    </source>
</evidence>
<dbReference type="PANTHER" id="PTHR11207">
    <property type="entry name" value="RIBONUCLEASE III"/>
    <property type="match status" value="1"/>
</dbReference>
<dbReference type="CDD" id="cd10845">
    <property type="entry name" value="DSRM_RNAse_III_family"/>
    <property type="match status" value="1"/>
</dbReference>
<keyword evidence="11" id="KW-0479">Metal-binding</keyword>
<dbReference type="NCBIfam" id="TIGR02191">
    <property type="entry name" value="RNaseIII"/>
    <property type="match status" value="1"/>
</dbReference>
<keyword evidence="6" id="KW-0963">Cytoplasm</keyword>
<keyword evidence="15" id="KW-0694">RNA-binding</keyword>
<dbReference type="InterPro" id="IPR014720">
    <property type="entry name" value="dsRBD_dom"/>
</dbReference>
<evidence type="ECO:0000256" key="15">
    <source>
        <dbReference type="ARBA" id="ARBA00022884"/>
    </source>
</evidence>
<gene>
    <name evidence="19" type="ORF">METZ01_LOCUS146435</name>
</gene>
<dbReference type="GO" id="GO:0005737">
    <property type="term" value="C:cytoplasm"/>
    <property type="evidence" value="ECO:0007669"/>
    <property type="project" value="UniProtKB-SubCell"/>
</dbReference>
<evidence type="ECO:0000256" key="5">
    <source>
        <dbReference type="ARBA" id="ARBA00012177"/>
    </source>
</evidence>
<dbReference type="GO" id="GO:0042802">
    <property type="term" value="F:identical protein binding"/>
    <property type="evidence" value="ECO:0007669"/>
    <property type="project" value="UniProtKB-ARBA"/>
</dbReference>
<dbReference type="GO" id="GO:0006397">
    <property type="term" value="P:mRNA processing"/>
    <property type="evidence" value="ECO:0007669"/>
    <property type="project" value="UniProtKB-KW"/>
</dbReference>
<dbReference type="GO" id="GO:0004525">
    <property type="term" value="F:ribonuclease III activity"/>
    <property type="evidence" value="ECO:0007669"/>
    <property type="project" value="UniProtKB-EC"/>
</dbReference>
<evidence type="ECO:0000256" key="4">
    <source>
        <dbReference type="ARBA" id="ARBA00011738"/>
    </source>
</evidence>
<dbReference type="FunFam" id="1.10.1520.10:FF:000001">
    <property type="entry name" value="Ribonuclease 3"/>
    <property type="match status" value="1"/>
</dbReference>
<dbReference type="FunFam" id="3.30.160.20:FF:000003">
    <property type="entry name" value="Ribonuclease 3"/>
    <property type="match status" value="1"/>
</dbReference>
<dbReference type="PANTHER" id="PTHR11207:SF0">
    <property type="entry name" value="RIBONUCLEASE 3"/>
    <property type="match status" value="1"/>
</dbReference>
<reference evidence="19" key="1">
    <citation type="submission" date="2018-05" db="EMBL/GenBank/DDBJ databases">
        <authorList>
            <person name="Lanie J.A."/>
            <person name="Ng W.-L."/>
            <person name="Kazmierczak K.M."/>
            <person name="Andrzejewski T.M."/>
            <person name="Davidsen T.M."/>
            <person name="Wayne K.J."/>
            <person name="Tettelin H."/>
            <person name="Glass J.I."/>
            <person name="Rusch D."/>
            <person name="Podicherti R."/>
            <person name="Tsui H.-C.T."/>
            <person name="Winkler M.E."/>
        </authorList>
    </citation>
    <scope>NUCLEOTIDE SEQUENCE</scope>
</reference>
<feature type="domain" description="DRBM" evidence="17">
    <location>
        <begin position="164"/>
        <end position="233"/>
    </location>
</feature>
<dbReference type="SUPFAM" id="SSF69065">
    <property type="entry name" value="RNase III domain-like"/>
    <property type="match status" value="1"/>
</dbReference>
<dbReference type="SUPFAM" id="SSF54768">
    <property type="entry name" value="dsRNA-binding domain-like"/>
    <property type="match status" value="1"/>
</dbReference>
<evidence type="ECO:0000256" key="12">
    <source>
        <dbReference type="ARBA" id="ARBA00022759"/>
    </source>
</evidence>
<dbReference type="InterPro" id="IPR011907">
    <property type="entry name" value="RNase_III"/>
</dbReference>
<dbReference type="GO" id="GO:0008033">
    <property type="term" value="P:tRNA processing"/>
    <property type="evidence" value="ECO:0007669"/>
    <property type="project" value="UniProtKB-KW"/>
</dbReference>
<dbReference type="SMART" id="SM00358">
    <property type="entry name" value="DSRM"/>
    <property type="match status" value="1"/>
</dbReference>
<organism evidence="19">
    <name type="scientific">marine metagenome</name>
    <dbReference type="NCBI Taxonomy" id="408172"/>
    <lineage>
        <taxon>unclassified sequences</taxon>
        <taxon>metagenomes</taxon>
        <taxon>ecological metagenomes</taxon>
    </lineage>
</organism>
<keyword evidence="13" id="KW-0378">Hydrolase</keyword>
<keyword evidence="8" id="KW-0507">mRNA processing</keyword>
<feature type="region of interest" description="Disordered" evidence="16">
    <location>
        <begin position="209"/>
        <end position="236"/>
    </location>
</feature>
<comment type="catalytic activity">
    <reaction evidence="1">
        <text>Endonucleolytic cleavage to 5'-phosphomonoester.</text>
        <dbReference type="EC" id="3.1.26.3"/>
    </reaction>
</comment>
<evidence type="ECO:0000256" key="2">
    <source>
        <dbReference type="ARBA" id="ARBA00004496"/>
    </source>
</evidence>
<dbReference type="Gene3D" id="3.30.160.20">
    <property type="match status" value="1"/>
</dbReference>
<comment type="subcellular location">
    <subcellularLocation>
        <location evidence="2">Cytoplasm</location>
    </subcellularLocation>
</comment>
<evidence type="ECO:0000256" key="8">
    <source>
        <dbReference type="ARBA" id="ARBA00022664"/>
    </source>
</evidence>
<dbReference type="EC" id="3.1.26.3" evidence="5"/>